<evidence type="ECO:0000256" key="13">
    <source>
        <dbReference type="RuleBase" id="RU003357"/>
    </source>
</evidence>
<keyword evidence="3 12" id="KW-1134">Transmembrane beta strand</keyword>
<dbReference type="InterPro" id="IPR039426">
    <property type="entry name" value="TonB-dep_rcpt-like"/>
</dbReference>
<reference evidence="18 19" key="1">
    <citation type="submission" date="2023-12" db="EMBL/GenBank/DDBJ databases">
        <title>Description of an unclassified Opitutus bacterium of Verrucomicrobiota.</title>
        <authorList>
            <person name="Zhang D.-F."/>
        </authorList>
    </citation>
    <scope>NUCLEOTIDE SEQUENCE [LARGE SCALE GENOMIC DNA]</scope>
    <source>
        <strain evidence="18 19">WL0086</strain>
    </source>
</reference>
<dbReference type="Gene3D" id="2.170.130.10">
    <property type="entry name" value="TonB-dependent receptor, plug domain"/>
    <property type="match status" value="1"/>
</dbReference>
<feature type="chain" id="PRO_5046174013" evidence="15">
    <location>
        <begin position="32"/>
        <end position="723"/>
    </location>
</feature>
<comment type="similarity">
    <text evidence="12 13">Belongs to the TonB-dependent receptor family.</text>
</comment>
<evidence type="ECO:0000256" key="3">
    <source>
        <dbReference type="ARBA" id="ARBA00022452"/>
    </source>
</evidence>
<proteinExistence type="inferred from homology"/>
<organism evidence="18 19">
    <name type="scientific">Actomonas aquatica</name>
    <dbReference type="NCBI Taxonomy" id="2866162"/>
    <lineage>
        <taxon>Bacteria</taxon>
        <taxon>Pseudomonadati</taxon>
        <taxon>Verrucomicrobiota</taxon>
        <taxon>Opitutia</taxon>
        <taxon>Opitutales</taxon>
        <taxon>Opitutaceae</taxon>
        <taxon>Actomonas</taxon>
    </lineage>
</organism>
<evidence type="ECO:0000256" key="2">
    <source>
        <dbReference type="ARBA" id="ARBA00022448"/>
    </source>
</evidence>
<keyword evidence="5 12" id="KW-0812">Transmembrane</keyword>
<keyword evidence="7" id="KW-0408">Iron</keyword>
<dbReference type="SUPFAM" id="SSF56935">
    <property type="entry name" value="Porins"/>
    <property type="match status" value="1"/>
</dbReference>
<evidence type="ECO:0000256" key="6">
    <source>
        <dbReference type="ARBA" id="ARBA00022729"/>
    </source>
</evidence>
<dbReference type="EMBL" id="CP139781">
    <property type="protein sequence ID" value="WRQ85516.1"/>
    <property type="molecule type" value="Genomic_DNA"/>
</dbReference>
<keyword evidence="9 13" id="KW-0798">TonB box</keyword>
<keyword evidence="8" id="KW-0406">Ion transport</keyword>
<name>A0ABZ1C284_9BACT</name>
<sequence>MNKNSSPYHFRRLAFAAPFFAAALSPTIAQQAAEAEPHSEEAIVMSPFVVHDEEAEGYATQASLVGSRSVTEIADIPAALTVLNHELLTDLGAFEASSALKFGVSGVTQNQTINDDTNIRGFRASQAMRDGVLKALYKRNPMYDVERIEVIKGPAGMLLGQNGYIGGVINFVSREPTLNPEGEIKASLGEDSYMRLEVNSSGPIVKSDDFTALYRVTLGATSGDTTKDIWADDDRFFGTGLMFHFGEDQRTTINFRLYNSVDNGYFYWADFLDASSTAQNPIINPYSTRDFSVGRGEDAKWDDEEWFGTVDLMTRLTDNANVRIRYSYNDHEDERLILRGSAIGADNVTLQRQYIPYESYSSSHLGQLDFLYNWETDFMRHDISMGGDVSHGRSHGSSVVVVADPIDVRNPDFSNDDSLDPNTPRTNRSRGQSTNASLYIQDNAYFFDDKLILVGGFRWFDTYSRSENLATDSTSINDNPWVRTYKYGVVYKPVDGLSLYFTEAQNLIPQSGFTTEEVPQPYRDQEGNLTEFGVKWSRDLSDTVSINMTAALFDMELTNVRTQGVGFNSRGEQIYIQSEQDSSEGWEADIGLRFNFSESAHADLIATYYHAETEQAGTGRATVDAPEDVYSLMGKISFTDGPLKGLMFGGGAYDQTEKYNGGYWLDFPTTYSAFARYDWGESWSAQLNAENLTDEYYLVAVALSGLVQTSQPRTVRLSVGYSW</sequence>
<dbReference type="PROSITE" id="PS52016">
    <property type="entry name" value="TONB_DEPENDENT_REC_3"/>
    <property type="match status" value="1"/>
</dbReference>
<dbReference type="InterPro" id="IPR000531">
    <property type="entry name" value="Beta-barrel_TonB"/>
</dbReference>
<keyword evidence="11 12" id="KW-0998">Cell outer membrane</keyword>
<dbReference type="PANTHER" id="PTHR32552">
    <property type="entry name" value="FERRICHROME IRON RECEPTOR-RELATED"/>
    <property type="match status" value="1"/>
</dbReference>
<dbReference type="InterPro" id="IPR012910">
    <property type="entry name" value="Plug_dom"/>
</dbReference>
<feature type="region of interest" description="Disordered" evidence="14">
    <location>
        <begin position="411"/>
        <end position="434"/>
    </location>
</feature>
<evidence type="ECO:0000313" key="19">
    <source>
        <dbReference type="Proteomes" id="UP000738431"/>
    </source>
</evidence>
<evidence type="ECO:0000256" key="4">
    <source>
        <dbReference type="ARBA" id="ARBA00022496"/>
    </source>
</evidence>
<comment type="subcellular location">
    <subcellularLocation>
        <location evidence="1 12">Cell outer membrane</location>
        <topology evidence="1 12">Multi-pass membrane protein</topology>
    </subcellularLocation>
</comment>
<feature type="signal peptide" evidence="15">
    <location>
        <begin position="1"/>
        <end position="31"/>
    </location>
</feature>
<keyword evidence="19" id="KW-1185">Reference proteome</keyword>
<protein>
    <submittedName>
        <fullName evidence="18">TonB-dependent receptor</fullName>
    </submittedName>
</protein>
<evidence type="ECO:0000256" key="5">
    <source>
        <dbReference type="ARBA" id="ARBA00022692"/>
    </source>
</evidence>
<dbReference type="Gene3D" id="2.40.170.20">
    <property type="entry name" value="TonB-dependent receptor, beta-barrel domain"/>
    <property type="match status" value="1"/>
</dbReference>
<dbReference type="Proteomes" id="UP000738431">
    <property type="component" value="Chromosome"/>
</dbReference>
<keyword evidence="18" id="KW-0675">Receptor</keyword>
<feature type="domain" description="TonB-dependent receptor-like beta-barrel" evidence="16">
    <location>
        <begin position="251"/>
        <end position="692"/>
    </location>
</feature>
<keyword evidence="6 15" id="KW-0732">Signal</keyword>
<evidence type="ECO:0000256" key="15">
    <source>
        <dbReference type="SAM" id="SignalP"/>
    </source>
</evidence>
<accession>A0ABZ1C284</accession>
<dbReference type="PANTHER" id="PTHR32552:SF68">
    <property type="entry name" value="FERRICHROME OUTER MEMBRANE TRANSPORTER_PHAGE RECEPTOR"/>
    <property type="match status" value="1"/>
</dbReference>
<dbReference type="RefSeq" id="WP_221031952.1">
    <property type="nucleotide sequence ID" value="NZ_CP139781.1"/>
</dbReference>
<evidence type="ECO:0000256" key="8">
    <source>
        <dbReference type="ARBA" id="ARBA00023065"/>
    </source>
</evidence>
<evidence type="ECO:0000256" key="12">
    <source>
        <dbReference type="PROSITE-ProRule" id="PRU01360"/>
    </source>
</evidence>
<evidence type="ECO:0000256" key="7">
    <source>
        <dbReference type="ARBA" id="ARBA00023004"/>
    </source>
</evidence>
<keyword evidence="4" id="KW-0410">Iron transport</keyword>
<evidence type="ECO:0000259" key="17">
    <source>
        <dbReference type="Pfam" id="PF07715"/>
    </source>
</evidence>
<gene>
    <name evidence="18" type="ORF">K1X11_011955</name>
</gene>
<evidence type="ECO:0000256" key="11">
    <source>
        <dbReference type="ARBA" id="ARBA00023237"/>
    </source>
</evidence>
<dbReference type="InterPro" id="IPR037066">
    <property type="entry name" value="Plug_dom_sf"/>
</dbReference>
<keyword evidence="2 12" id="KW-0813">Transport</keyword>
<dbReference type="InterPro" id="IPR036942">
    <property type="entry name" value="Beta-barrel_TonB_sf"/>
</dbReference>
<evidence type="ECO:0000256" key="1">
    <source>
        <dbReference type="ARBA" id="ARBA00004571"/>
    </source>
</evidence>
<evidence type="ECO:0000313" key="18">
    <source>
        <dbReference type="EMBL" id="WRQ85516.1"/>
    </source>
</evidence>
<evidence type="ECO:0000259" key="16">
    <source>
        <dbReference type="Pfam" id="PF00593"/>
    </source>
</evidence>
<keyword evidence="10 12" id="KW-0472">Membrane</keyword>
<feature type="domain" description="TonB-dependent receptor plug" evidence="17">
    <location>
        <begin position="74"/>
        <end position="164"/>
    </location>
</feature>
<evidence type="ECO:0000256" key="9">
    <source>
        <dbReference type="ARBA" id="ARBA00023077"/>
    </source>
</evidence>
<feature type="compositionally biased region" description="Polar residues" evidence="14">
    <location>
        <begin position="420"/>
        <end position="434"/>
    </location>
</feature>
<dbReference type="Pfam" id="PF07715">
    <property type="entry name" value="Plug"/>
    <property type="match status" value="1"/>
</dbReference>
<evidence type="ECO:0000256" key="14">
    <source>
        <dbReference type="SAM" id="MobiDB-lite"/>
    </source>
</evidence>
<dbReference type="Pfam" id="PF00593">
    <property type="entry name" value="TonB_dep_Rec_b-barrel"/>
    <property type="match status" value="1"/>
</dbReference>
<evidence type="ECO:0000256" key="10">
    <source>
        <dbReference type="ARBA" id="ARBA00023136"/>
    </source>
</evidence>